<dbReference type="InterPro" id="IPR051395">
    <property type="entry name" value="Cytochrome_c_Peroxidase/MauG"/>
</dbReference>
<dbReference type="PROSITE" id="PS51007">
    <property type="entry name" value="CYTC"/>
    <property type="match status" value="1"/>
</dbReference>
<evidence type="ECO:0000313" key="9">
    <source>
        <dbReference type="EMBL" id="TCK17426.1"/>
    </source>
</evidence>
<dbReference type="EMBL" id="SMFX01000001">
    <property type="protein sequence ID" value="TCK17426.1"/>
    <property type="molecule type" value="Genomic_DNA"/>
</dbReference>
<dbReference type="RefSeq" id="WP_132971302.1">
    <property type="nucleotide sequence ID" value="NZ_SMFX01000001.1"/>
</dbReference>
<keyword evidence="4" id="KW-0560">Oxidoreductase</keyword>
<evidence type="ECO:0000256" key="6">
    <source>
        <dbReference type="PROSITE-ProRule" id="PRU00433"/>
    </source>
</evidence>
<feature type="domain" description="Cytochrome c" evidence="8">
    <location>
        <begin position="274"/>
        <end position="445"/>
    </location>
</feature>
<gene>
    <name evidence="9" type="ORF">DFR30_0656</name>
</gene>
<evidence type="ECO:0000259" key="8">
    <source>
        <dbReference type="PROSITE" id="PS51007"/>
    </source>
</evidence>
<organism evidence="9 10">
    <name type="scientific">Thiogranum longum</name>
    <dbReference type="NCBI Taxonomy" id="1537524"/>
    <lineage>
        <taxon>Bacteria</taxon>
        <taxon>Pseudomonadati</taxon>
        <taxon>Pseudomonadota</taxon>
        <taxon>Gammaproteobacteria</taxon>
        <taxon>Chromatiales</taxon>
        <taxon>Ectothiorhodospiraceae</taxon>
        <taxon>Thiogranum</taxon>
    </lineage>
</organism>
<evidence type="ECO:0000256" key="2">
    <source>
        <dbReference type="ARBA" id="ARBA00022617"/>
    </source>
</evidence>
<dbReference type="GO" id="GO:0004130">
    <property type="term" value="F:cytochrome-c peroxidase activity"/>
    <property type="evidence" value="ECO:0007669"/>
    <property type="project" value="TreeGrafter"/>
</dbReference>
<evidence type="ECO:0000256" key="3">
    <source>
        <dbReference type="ARBA" id="ARBA00022723"/>
    </source>
</evidence>
<evidence type="ECO:0000313" key="10">
    <source>
        <dbReference type="Proteomes" id="UP000295707"/>
    </source>
</evidence>
<sequence length="468" mass="49826">MKLTTAITTASIATLLLASSAAYAGSKGKGKEKKDDVLPDPVTDMDFRDPNAEKVELGKNLMFDKILSGNMNISCGTCHHTLTDTGDGLSLPVGEGAVGLGVTRDTGNGDDAVHERVPRNAPPVFNLGAKSFTVLFHDGRVEVNPSFPSGCKTPAGGNLPDNLENVLACQAMFPVTSATEMAGQAPENEVAIAAAAGNLAGPGGVWELLAQRLQAIPEYVDMFRAAFPGEIFDASDITYAHAANAISAFEGVNWRADNSPFDLFLRGDEDAMSENAQDGMELFYEGDENGNSCASCHSGPFQTDLQFHAIAMPQVGAGRGSNSPGKTGGHEDFGRQQVTGEETDILKFRTPTLRNVALTAPYGHAGAYNTLRAVVEHHVDAVNALSNYDRSQAVLPSRDDLDALDFITMDDPDRVAFIADHNELPPLGYDDEDVDRILDFLNALTDPSSIDLRDDSPKRVPSGLTLAE</sequence>
<proteinExistence type="predicted"/>
<evidence type="ECO:0000256" key="4">
    <source>
        <dbReference type="ARBA" id="ARBA00023002"/>
    </source>
</evidence>
<keyword evidence="9" id="KW-0575">Peroxidase</keyword>
<keyword evidence="3 6" id="KW-0479">Metal-binding</keyword>
<evidence type="ECO:0000256" key="5">
    <source>
        <dbReference type="ARBA" id="ARBA00023004"/>
    </source>
</evidence>
<dbReference type="OrthoDB" id="9805202at2"/>
<dbReference type="InterPro" id="IPR004852">
    <property type="entry name" value="Di-haem_cyt_c_peroxidsae"/>
</dbReference>
<dbReference type="GO" id="GO:0046872">
    <property type="term" value="F:metal ion binding"/>
    <property type="evidence" value="ECO:0007669"/>
    <property type="project" value="UniProtKB-KW"/>
</dbReference>
<dbReference type="GO" id="GO:0009055">
    <property type="term" value="F:electron transfer activity"/>
    <property type="evidence" value="ECO:0007669"/>
    <property type="project" value="InterPro"/>
</dbReference>
<evidence type="ECO:0000256" key="7">
    <source>
        <dbReference type="SAM" id="SignalP"/>
    </source>
</evidence>
<dbReference type="Gene3D" id="1.10.760.10">
    <property type="entry name" value="Cytochrome c-like domain"/>
    <property type="match status" value="2"/>
</dbReference>
<dbReference type="SUPFAM" id="SSF46626">
    <property type="entry name" value="Cytochrome c"/>
    <property type="match status" value="2"/>
</dbReference>
<dbReference type="GO" id="GO:0030313">
    <property type="term" value="C:cell envelope"/>
    <property type="evidence" value="ECO:0007669"/>
    <property type="project" value="UniProtKB-SubCell"/>
</dbReference>
<name>A0A4V2PGM6_9GAMM</name>
<comment type="subcellular location">
    <subcellularLocation>
        <location evidence="1">Cell envelope</location>
    </subcellularLocation>
</comment>
<feature type="chain" id="PRO_5020534088" evidence="7">
    <location>
        <begin position="25"/>
        <end position="468"/>
    </location>
</feature>
<accession>A0A4V2PGM6</accession>
<keyword evidence="5 6" id="KW-0408">Iron</keyword>
<keyword evidence="10" id="KW-1185">Reference proteome</keyword>
<keyword evidence="2 6" id="KW-0349">Heme</keyword>
<reference evidence="9 10" key="1">
    <citation type="submission" date="2019-03" db="EMBL/GenBank/DDBJ databases">
        <title>Genomic Encyclopedia of Type Strains, Phase IV (KMG-IV): sequencing the most valuable type-strain genomes for metagenomic binning, comparative biology and taxonomic classification.</title>
        <authorList>
            <person name="Goeker M."/>
        </authorList>
    </citation>
    <scope>NUCLEOTIDE SEQUENCE [LARGE SCALE GENOMIC DNA]</scope>
    <source>
        <strain evidence="9 10">DSM 19610</strain>
    </source>
</reference>
<keyword evidence="7" id="KW-0732">Signal</keyword>
<protein>
    <submittedName>
        <fullName evidence="9">Cytochrome c peroxidase</fullName>
    </submittedName>
</protein>
<comment type="caution">
    <text evidence="9">The sequence shown here is derived from an EMBL/GenBank/DDBJ whole genome shotgun (WGS) entry which is preliminary data.</text>
</comment>
<evidence type="ECO:0000256" key="1">
    <source>
        <dbReference type="ARBA" id="ARBA00004196"/>
    </source>
</evidence>
<dbReference type="GO" id="GO:0020037">
    <property type="term" value="F:heme binding"/>
    <property type="evidence" value="ECO:0007669"/>
    <property type="project" value="InterPro"/>
</dbReference>
<dbReference type="PANTHER" id="PTHR30600">
    <property type="entry name" value="CYTOCHROME C PEROXIDASE-RELATED"/>
    <property type="match status" value="1"/>
</dbReference>
<dbReference type="Pfam" id="PF03150">
    <property type="entry name" value="CCP_MauG"/>
    <property type="match status" value="1"/>
</dbReference>
<dbReference type="AlphaFoldDB" id="A0A4V2PGM6"/>
<feature type="signal peptide" evidence="7">
    <location>
        <begin position="1"/>
        <end position="24"/>
    </location>
</feature>
<dbReference type="InterPro" id="IPR009056">
    <property type="entry name" value="Cyt_c-like_dom"/>
</dbReference>
<dbReference type="Proteomes" id="UP000295707">
    <property type="component" value="Unassembled WGS sequence"/>
</dbReference>
<dbReference type="InterPro" id="IPR036909">
    <property type="entry name" value="Cyt_c-like_dom_sf"/>
</dbReference>